<protein>
    <submittedName>
        <fullName evidence="2">Uncharacterized protein</fullName>
    </submittedName>
</protein>
<reference evidence="2 3" key="1">
    <citation type="submission" date="2024-04" db="EMBL/GenBank/DDBJ databases">
        <title>The reference genome of an endangered Asteraceae, Deinandra increscens subsp. villosa, native to the Central Coast of California.</title>
        <authorList>
            <person name="Guilliams M."/>
            <person name="Hasenstab-Lehman K."/>
            <person name="Meyer R."/>
            <person name="Mcevoy S."/>
        </authorList>
    </citation>
    <scope>NUCLEOTIDE SEQUENCE [LARGE SCALE GENOMIC DNA]</scope>
    <source>
        <tissue evidence="2">Leaf</tissue>
    </source>
</reference>
<sequence length="198" mass="22877">MLTIDLIVEDDAPSYVEITVDDTKDEEPVPASAPDNSSTKKKADPEEETKRQPHYNITELRPYKSPLPINVRVICKYVIQWNPKDPKMQFYLLINIDGNVVEARVDTRLKRIDSQVFLYKCYKMDDYGKVVNQATIIIIGDKTTFEGISDIPIPKEYFSFAPHKSLEDKCNKNAFLTESNHHEMKRQQSSENDGHRLK</sequence>
<accession>A0AAP0C5B5</accession>
<evidence type="ECO:0000313" key="3">
    <source>
        <dbReference type="Proteomes" id="UP001408789"/>
    </source>
</evidence>
<proteinExistence type="predicted"/>
<comment type="caution">
    <text evidence="2">The sequence shown here is derived from an EMBL/GenBank/DDBJ whole genome shotgun (WGS) entry which is preliminary data.</text>
</comment>
<keyword evidence="3" id="KW-1185">Reference proteome</keyword>
<gene>
    <name evidence="2" type="ORF">SSX86_030596</name>
</gene>
<feature type="region of interest" description="Disordered" evidence="1">
    <location>
        <begin position="19"/>
        <end position="54"/>
    </location>
</feature>
<feature type="compositionally biased region" description="Basic and acidic residues" evidence="1">
    <location>
        <begin position="41"/>
        <end position="51"/>
    </location>
</feature>
<name>A0AAP0C5B5_9ASTR</name>
<evidence type="ECO:0000256" key="1">
    <source>
        <dbReference type="SAM" id="MobiDB-lite"/>
    </source>
</evidence>
<organism evidence="2 3">
    <name type="scientific">Deinandra increscens subsp. villosa</name>
    <dbReference type="NCBI Taxonomy" id="3103831"/>
    <lineage>
        <taxon>Eukaryota</taxon>
        <taxon>Viridiplantae</taxon>
        <taxon>Streptophyta</taxon>
        <taxon>Embryophyta</taxon>
        <taxon>Tracheophyta</taxon>
        <taxon>Spermatophyta</taxon>
        <taxon>Magnoliopsida</taxon>
        <taxon>eudicotyledons</taxon>
        <taxon>Gunneridae</taxon>
        <taxon>Pentapetalae</taxon>
        <taxon>asterids</taxon>
        <taxon>campanulids</taxon>
        <taxon>Asterales</taxon>
        <taxon>Asteraceae</taxon>
        <taxon>Asteroideae</taxon>
        <taxon>Heliantheae alliance</taxon>
        <taxon>Madieae</taxon>
        <taxon>Madiinae</taxon>
        <taxon>Deinandra</taxon>
    </lineage>
</organism>
<evidence type="ECO:0000313" key="2">
    <source>
        <dbReference type="EMBL" id="KAK9050434.1"/>
    </source>
</evidence>
<dbReference type="AlphaFoldDB" id="A0AAP0C5B5"/>
<feature type="non-terminal residue" evidence="2">
    <location>
        <position position="198"/>
    </location>
</feature>
<dbReference type="Proteomes" id="UP001408789">
    <property type="component" value="Unassembled WGS sequence"/>
</dbReference>
<feature type="region of interest" description="Disordered" evidence="1">
    <location>
        <begin position="179"/>
        <end position="198"/>
    </location>
</feature>
<dbReference type="EMBL" id="JBCNJP010001821">
    <property type="protein sequence ID" value="KAK9050434.1"/>
    <property type="molecule type" value="Genomic_DNA"/>
</dbReference>